<dbReference type="EMBL" id="CAJVQB010164125">
    <property type="protein sequence ID" value="CAG8856814.1"/>
    <property type="molecule type" value="Genomic_DNA"/>
</dbReference>
<dbReference type="InterPro" id="IPR043502">
    <property type="entry name" value="DNA/RNA_pol_sf"/>
</dbReference>
<name>A0ABN7XSD5_GIGMA</name>
<dbReference type="Gene3D" id="3.30.70.270">
    <property type="match status" value="1"/>
</dbReference>
<comment type="caution">
    <text evidence="1">The sequence shown here is derived from an EMBL/GenBank/DDBJ whole genome shotgun (WGS) entry which is preliminary data.</text>
</comment>
<evidence type="ECO:0000313" key="2">
    <source>
        <dbReference type="Proteomes" id="UP000789901"/>
    </source>
</evidence>
<keyword evidence="2" id="KW-1185">Reference proteome</keyword>
<dbReference type="SUPFAM" id="SSF56672">
    <property type="entry name" value="DNA/RNA polymerases"/>
    <property type="match status" value="1"/>
</dbReference>
<organism evidence="1 2">
    <name type="scientific">Gigaspora margarita</name>
    <dbReference type="NCBI Taxonomy" id="4874"/>
    <lineage>
        <taxon>Eukaryota</taxon>
        <taxon>Fungi</taxon>
        <taxon>Fungi incertae sedis</taxon>
        <taxon>Mucoromycota</taxon>
        <taxon>Glomeromycotina</taxon>
        <taxon>Glomeromycetes</taxon>
        <taxon>Diversisporales</taxon>
        <taxon>Gigasporaceae</taxon>
        <taxon>Gigaspora</taxon>
    </lineage>
</organism>
<feature type="non-terminal residue" evidence="1">
    <location>
        <position position="1"/>
    </location>
</feature>
<dbReference type="InterPro" id="IPR043128">
    <property type="entry name" value="Rev_trsase/Diguanyl_cyclase"/>
</dbReference>
<reference evidence="1 2" key="1">
    <citation type="submission" date="2021-06" db="EMBL/GenBank/DDBJ databases">
        <authorList>
            <person name="Kallberg Y."/>
            <person name="Tangrot J."/>
            <person name="Rosling A."/>
        </authorList>
    </citation>
    <scope>NUCLEOTIDE SEQUENCE [LARGE SCALE GENOMIC DNA]</scope>
    <source>
        <strain evidence="1 2">120-4 pot B 10/14</strain>
    </source>
</reference>
<proteinExistence type="predicted"/>
<accession>A0ABN7XSD5</accession>
<evidence type="ECO:0000313" key="1">
    <source>
        <dbReference type="EMBL" id="CAG8856814.1"/>
    </source>
</evidence>
<protein>
    <submittedName>
        <fullName evidence="1">27637_t:CDS:1</fullName>
    </submittedName>
</protein>
<dbReference type="Proteomes" id="UP000789901">
    <property type="component" value="Unassembled WGS sequence"/>
</dbReference>
<sequence length="55" mass="6517">GIEEIKPDPQKANKLDKLLPLKNISQLRAFLGLALYYRRFIEEFFKKGWTFTQTT</sequence>
<gene>
    <name evidence="1" type="ORF">GMARGA_LOCUS45635</name>
</gene>